<dbReference type="AlphaFoldDB" id="A0A183UZJ9"/>
<gene>
    <name evidence="2" type="ORF">TCNE_LOCUS13919</name>
</gene>
<dbReference type="InterPro" id="IPR001810">
    <property type="entry name" value="F-box_dom"/>
</dbReference>
<accession>A0A183UZJ9</accession>
<evidence type="ECO:0000259" key="1">
    <source>
        <dbReference type="PROSITE" id="PS50181"/>
    </source>
</evidence>
<dbReference type="EMBL" id="UYWY01021963">
    <property type="protein sequence ID" value="VDM45240.1"/>
    <property type="molecule type" value="Genomic_DNA"/>
</dbReference>
<evidence type="ECO:0000313" key="4">
    <source>
        <dbReference type="WBParaSite" id="TCNE_0001391901-mRNA-1"/>
    </source>
</evidence>
<dbReference type="WBParaSite" id="TCNE_0001391901-mRNA-1">
    <property type="protein sequence ID" value="TCNE_0001391901-mRNA-1"/>
    <property type="gene ID" value="TCNE_0001391901"/>
</dbReference>
<feature type="domain" description="F-box" evidence="1">
    <location>
        <begin position="63"/>
        <end position="113"/>
    </location>
</feature>
<evidence type="ECO:0000313" key="3">
    <source>
        <dbReference type="Proteomes" id="UP000050794"/>
    </source>
</evidence>
<dbReference type="PROSITE" id="PS50181">
    <property type="entry name" value="FBOX"/>
    <property type="match status" value="1"/>
</dbReference>
<dbReference type="SUPFAM" id="SSF52047">
    <property type="entry name" value="RNI-like"/>
    <property type="match status" value="1"/>
</dbReference>
<protein>
    <submittedName>
        <fullName evidence="4">F-box domain-containing protein</fullName>
    </submittedName>
</protein>
<proteinExistence type="predicted"/>
<name>A0A183UZJ9_TOXCA</name>
<dbReference type="InterPro" id="IPR032675">
    <property type="entry name" value="LRR_dom_sf"/>
</dbReference>
<evidence type="ECO:0000313" key="2">
    <source>
        <dbReference type="EMBL" id="VDM45240.1"/>
    </source>
</evidence>
<dbReference type="Gene3D" id="3.80.10.10">
    <property type="entry name" value="Ribonuclease Inhibitor"/>
    <property type="match status" value="1"/>
</dbReference>
<keyword evidence="3" id="KW-1185">Reference proteome</keyword>
<reference evidence="2 3" key="2">
    <citation type="submission" date="2018-11" db="EMBL/GenBank/DDBJ databases">
        <authorList>
            <consortium name="Pathogen Informatics"/>
        </authorList>
    </citation>
    <scope>NUCLEOTIDE SEQUENCE [LARGE SCALE GENOMIC DNA]</scope>
</reference>
<organism evidence="3 4">
    <name type="scientific">Toxocara canis</name>
    <name type="common">Canine roundworm</name>
    <dbReference type="NCBI Taxonomy" id="6265"/>
    <lineage>
        <taxon>Eukaryota</taxon>
        <taxon>Metazoa</taxon>
        <taxon>Ecdysozoa</taxon>
        <taxon>Nematoda</taxon>
        <taxon>Chromadorea</taxon>
        <taxon>Rhabditida</taxon>
        <taxon>Spirurina</taxon>
        <taxon>Ascaridomorpha</taxon>
        <taxon>Ascaridoidea</taxon>
        <taxon>Toxocaridae</taxon>
        <taxon>Toxocara</taxon>
    </lineage>
</organism>
<reference evidence="4" key="1">
    <citation type="submission" date="2016-06" db="UniProtKB">
        <authorList>
            <consortium name="WormBaseParasite"/>
        </authorList>
    </citation>
    <scope>IDENTIFICATION</scope>
</reference>
<sequence length="717" mass="80737">MSVCRIRLSAAQPMSCSKADEHELILLSTSLVGGSNATYFDRIQKLVLRCGFASINARLKQPICYLNTLPDNVLLQIVSMVPVRERIANVSILERRLRRLSRLSITSVSFYRVGCINFFLSFQDELDALSDERLQSFVNQYGAQLLYANFDLYRSCLGPSQWKWRTSIKSVVSMCWRLRSLDILFCDHHKLRDADLIDYAPRGMQQLEMEMCCRIDRVTFRHITGRLHKLKCLHVSQLLILSDKLIAEMVKNLPNLTDLSLVSHPETVYEELTGAGLGALARLRSLHTLCTEGFAAVTDRFLILISDERSSAANTITSLSLAFCFNLSMHGLFRLARMPKLCCLNLDGITKRDIGLGVERIAAGQRLVKLFLAEGTNISPDSLVRIVHSSPLLRTLDISSNEGIYNYSFARELVKFWVAKFGAHLRLEGKDRACYRPLYILTDEHLPWNIVERPEPDEYGRTIVTVVHLRREFIPEEEILPTTVLSDESPLRLPSGVMAPQIRRGNRYRLMWSALGPSSEPRLSISPTLQLDLSAFVLPQPDDSFLTVGPQRTTSHGAFGEASVTATRNDESAFAHEPYMQRALAPLSTSPSSLIPMNAFASENPTCTQQGYGQHTFGLPSFDPLMQIWPTMVTFAQPQTDKENRPWESGTVVETPSMSLQRDVYSSDVSSQPYLYHNDIWTALSVDTELDLGAQCSFLETRHRCELNSLSANNSGI</sequence>
<dbReference type="Proteomes" id="UP000050794">
    <property type="component" value="Unassembled WGS sequence"/>
</dbReference>